<organism evidence="7 8">
    <name type="scientific">Diaporthe eres</name>
    <name type="common">Phomopsis oblonga</name>
    <dbReference type="NCBI Taxonomy" id="83184"/>
    <lineage>
        <taxon>Eukaryota</taxon>
        <taxon>Fungi</taxon>
        <taxon>Dikarya</taxon>
        <taxon>Ascomycota</taxon>
        <taxon>Pezizomycotina</taxon>
        <taxon>Sordariomycetes</taxon>
        <taxon>Sordariomycetidae</taxon>
        <taxon>Diaporthales</taxon>
        <taxon>Diaporthaceae</taxon>
        <taxon>Diaporthe</taxon>
        <taxon>Diaporthe eres species complex</taxon>
    </lineage>
</organism>
<gene>
    <name evidence="7" type="ORF">SLS63_002679</name>
</gene>
<dbReference type="InterPro" id="IPR018392">
    <property type="entry name" value="LysM"/>
</dbReference>
<feature type="region of interest" description="Disordered" evidence="5">
    <location>
        <begin position="442"/>
        <end position="471"/>
    </location>
</feature>
<evidence type="ECO:0000256" key="3">
    <source>
        <dbReference type="ARBA" id="ARBA00023026"/>
    </source>
</evidence>
<dbReference type="PANTHER" id="PTHR34997">
    <property type="entry name" value="AM15"/>
    <property type="match status" value="1"/>
</dbReference>
<dbReference type="InterPro" id="IPR036779">
    <property type="entry name" value="LysM_dom_sf"/>
</dbReference>
<feature type="domain" description="LysM" evidence="6">
    <location>
        <begin position="230"/>
        <end position="284"/>
    </location>
</feature>
<keyword evidence="2" id="KW-0732">Signal</keyword>
<accession>A0ABR1PIC6</accession>
<evidence type="ECO:0000256" key="4">
    <source>
        <dbReference type="ARBA" id="ARBA00044955"/>
    </source>
</evidence>
<feature type="compositionally biased region" description="Low complexity" evidence="5">
    <location>
        <begin position="442"/>
        <end position="464"/>
    </location>
</feature>
<feature type="compositionally biased region" description="Gly residues" evidence="5">
    <location>
        <begin position="358"/>
        <end position="375"/>
    </location>
</feature>
<evidence type="ECO:0000259" key="6">
    <source>
        <dbReference type="PROSITE" id="PS51782"/>
    </source>
</evidence>
<dbReference type="Pfam" id="PF01476">
    <property type="entry name" value="LysM"/>
    <property type="match status" value="3"/>
</dbReference>
<evidence type="ECO:0000256" key="2">
    <source>
        <dbReference type="ARBA" id="ARBA00022729"/>
    </source>
</evidence>
<keyword evidence="3" id="KW-0843">Virulence</keyword>
<feature type="domain" description="LysM" evidence="6">
    <location>
        <begin position="578"/>
        <end position="625"/>
    </location>
</feature>
<reference evidence="7 8" key="1">
    <citation type="submission" date="2024-02" db="EMBL/GenBank/DDBJ databases">
        <title>De novo assembly and annotation of 12 fungi associated with fruit tree decline syndrome in Ontario, Canada.</title>
        <authorList>
            <person name="Sulman M."/>
            <person name="Ellouze W."/>
            <person name="Ilyukhin E."/>
        </authorList>
    </citation>
    <scope>NUCLEOTIDE SEQUENCE [LARGE SCALE GENOMIC DNA]</scope>
    <source>
        <strain evidence="7 8">M169</strain>
    </source>
</reference>
<dbReference type="PROSITE" id="PS51782">
    <property type="entry name" value="LYSM"/>
    <property type="match status" value="4"/>
</dbReference>
<feature type="region of interest" description="Disordered" evidence="5">
    <location>
        <begin position="347"/>
        <end position="379"/>
    </location>
</feature>
<evidence type="ECO:0000256" key="1">
    <source>
        <dbReference type="ARBA" id="ARBA00022669"/>
    </source>
</evidence>
<comment type="caution">
    <text evidence="7">The sequence shown here is derived from an EMBL/GenBank/DDBJ whole genome shotgun (WGS) entry which is preliminary data.</text>
</comment>
<sequence>MLRASEDETLTSVPAVDAANSSFTFKFTSVAEASTFTLYSNSTLESLEVPLACKTALGSEVNCHGFVQRFRTPAWRGTPSDPSLLPLVCASNCASSLNSWVGAVRRDCRGYNVSAANPISPGATMLEGVRETCQVDEDGKTYCNDVIDNFTLVESIDKMPLAELCSYCNVRRYQMMQATPYSVYNDMYRQDYLYIQSKCPNATGPTDVRQPEYEVPVTEEPLCVSGKTISTAGASGADGSCSAIAATYGLSSAALYFANSHVRTGTDGRPLNCSLIPAGTELCLPYGCTKSATFTASDTCSGIEIANDAQIGDVAFYNPWVDAQSCSNLASSIEQLGNRVCLSPQTEGWTYTPPDNGTGDGGNNNGGNGPGGGSGYTDFAVAPPEGVPVAAGTTKACGRWSLADGNFISQDELKRMNPSLAEDGCPIIVDNSYCVEENYGSPPVTTPGGQPTPTTTARPTTTAGNGVTTPLPTQSGMVSNCAKFVFVKEGDGFCGDIAKKAGITTSDFYKWNVGVGDGCQNLWLDTYYCVGLIGMTTTPGQPPATTTTGGPVTTTTTLGNGVATPQPTQAGMVSNCAKFVLVKEGDGFCGDIAKRAGISTANFYAWNSGVGTGCENLWLDTYYCIGLIGMTTTTSLPATTTTSAGNGVVTPSPTQAGMASNCNKFVLVKEGDGFCADIAKKAGISTADFYKYNSGVGTGCENLWLDTYYCVGLIGATPTTAPPATTTTTGNGTTTPTPIQGGMVSNCRKFHFGRIANSGLFSH</sequence>
<feature type="domain" description="LysM" evidence="6">
    <location>
        <begin position="664"/>
        <end position="711"/>
    </location>
</feature>
<evidence type="ECO:0000313" key="7">
    <source>
        <dbReference type="EMBL" id="KAK7737550.1"/>
    </source>
</evidence>
<feature type="domain" description="LysM" evidence="6">
    <location>
        <begin position="483"/>
        <end position="530"/>
    </location>
</feature>
<dbReference type="EMBL" id="JAKNSF020000007">
    <property type="protein sequence ID" value="KAK7737550.1"/>
    <property type="molecule type" value="Genomic_DNA"/>
</dbReference>
<name>A0ABR1PIC6_DIAER</name>
<dbReference type="InterPro" id="IPR052210">
    <property type="entry name" value="LysM1-like"/>
</dbReference>
<keyword evidence="1" id="KW-0147">Chitin-binding</keyword>
<evidence type="ECO:0000313" key="8">
    <source>
        <dbReference type="Proteomes" id="UP001430848"/>
    </source>
</evidence>
<proteinExistence type="inferred from homology"/>
<keyword evidence="8" id="KW-1185">Reference proteome</keyword>
<dbReference type="SMART" id="SM00257">
    <property type="entry name" value="LysM"/>
    <property type="match status" value="4"/>
</dbReference>
<dbReference type="CDD" id="cd00118">
    <property type="entry name" value="LysM"/>
    <property type="match status" value="2"/>
</dbReference>
<comment type="similarity">
    <text evidence="4">Belongs to the secreted LysM effector family.</text>
</comment>
<evidence type="ECO:0000256" key="5">
    <source>
        <dbReference type="SAM" id="MobiDB-lite"/>
    </source>
</evidence>
<dbReference type="Gene3D" id="3.10.350.10">
    <property type="entry name" value="LysM domain"/>
    <property type="match status" value="5"/>
</dbReference>
<dbReference type="Proteomes" id="UP001430848">
    <property type="component" value="Unassembled WGS sequence"/>
</dbReference>
<dbReference type="PANTHER" id="PTHR34997:SF2">
    <property type="entry name" value="LYSM DOMAIN-CONTAINING PROTEIN-RELATED"/>
    <property type="match status" value="1"/>
</dbReference>
<protein>
    <recommendedName>
        <fullName evidence="6">LysM domain-containing protein</fullName>
    </recommendedName>
</protein>